<proteinExistence type="predicted"/>
<comment type="caution">
    <text evidence="1">The sequence shown here is derived from an EMBL/GenBank/DDBJ whole genome shotgun (WGS) entry which is preliminary data.</text>
</comment>
<dbReference type="AlphaFoldDB" id="A0A5A7P0S3"/>
<reference evidence="2" key="1">
    <citation type="journal article" date="2019" name="Curr. Biol.">
        <title>Genome Sequence of Striga asiatica Provides Insight into the Evolution of Plant Parasitism.</title>
        <authorList>
            <person name="Yoshida S."/>
            <person name="Kim S."/>
            <person name="Wafula E.K."/>
            <person name="Tanskanen J."/>
            <person name="Kim Y.M."/>
            <person name="Honaas L."/>
            <person name="Yang Z."/>
            <person name="Spallek T."/>
            <person name="Conn C.E."/>
            <person name="Ichihashi Y."/>
            <person name="Cheong K."/>
            <person name="Cui S."/>
            <person name="Der J.P."/>
            <person name="Gundlach H."/>
            <person name="Jiao Y."/>
            <person name="Hori C."/>
            <person name="Ishida J.K."/>
            <person name="Kasahara H."/>
            <person name="Kiba T."/>
            <person name="Kim M.S."/>
            <person name="Koo N."/>
            <person name="Laohavisit A."/>
            <person name="Lee Y.H."/>
            <person name="Lumba S."/>
            <person name="McCourt P."/>
            <person name="Mortimer J.C."/>
            <person name="Mutuku J.M."/>
            <person name="Nomura T."/>
            <person name="Sasaki-Sekimoto Y."/>
            <person name="Seto Y."/>
            <person name="Wang Y."/>
            <person name="Wakatake T."/>
            <person name="Sakakibara H."/>
            <person name="Demura T."/>
            <person name="Yamaguchi S."/>
            <person name="Yoneyama K."/>
            <person name="Manabe R.I."/>
            <person name="Nelson D.C."/>
            <person name="Schulman A.H."/>
            <person name="Timko M.P."/>
            <person name="dePamphilis C.W."/>
            <person name="Choi D."/>
            <person name="Shirasu K."/>
        </authorList>
    </citation>
    <scope>NUCLEOTIDE SEQUENCE [LARGE SCALE GENOMIC DNA]</scope>
    <source>
        <strain evidence="2">cv. UVA1</strain>
    </source>
</reference>
<accession>A0A5A7P0S3</accession>
<protein>
    <submittedName>
        <fullName evidence="1">Josephin-2</fullName>
    </submittedName>
</protein>
<name>A0A5A7P0S3_STRAF</name>
<organism evidence="1 2">
    <name type="scientific">Striga asiatica</name>
    <name type="common">Asiatic witchweed</name>
    <name type="synonym">Buchnera asiatica</name>
    <dbReference type="NCBI Taxonomy" id="4170"/>
    <lineage>
        <taxon>Eukaryota</taxon>
        <taxon>Viridiplantae</taxon>
        <taxon>Streptophyta</taxon>
        <taxon>Embryophyta</taxon>
        <taxon>Tracheophyta</taxon>
        <taxon>Spermatophyta</taxon>
        <taxon>Magnoliopsida</taxon>
        <taxon>eudicotyledons</taxon>
        <taxon>Gunneridae</taxon>
        <taxon>Pentapetalae</taxon>
        <taxon>asterids</taxon>
        <taxon>lamiids</taxon>
        <taxon>Lamiales</taxon>
        <taxon>Orobanchaceae</taxon>
        <taxon>Buchnereae</taxon>
        <taxon>Striga</taxon>
    </lineage>
</organism>
<evidence type="ECO:0000313" key="2">
    <source>
        <dbReference type="Proteomes" id="UP000325081"/>
    </source>
</evidence>
<gene>
    <name evidence="1" type="ORF">STAS_01953</name>
</gene>
<sequence length="99" mass="11478">MVQNHIKSKFLTSKFPPPYGDPQYSVQQNNSTPHSLCRIGVKLSTYFAALGWQRNRKKTESKTTRRLPITTVLPASPTTLNILTLPVRKKQWRERENVR</sequence>
<dbReference type="EMBL" id="BKCP01001002">
    <property type="protein sequence ID" value="GER26310.1"/>
    <property type="molecule type" value="Genomic_DNA"/>
</dbReference>
<evidence type="ECO:0000313" key="1">
    <source>
        <dbReference type="EMBL" id="GER26310.1"/>
    </source>
</evidence>
<dbReference type="Proteomes" id="UP000325081">
    <property type="component" value="Unassembled WGS sequence"/>
</dbReference>
<keyword evidence="2" id="KW-1185">Reference proteome</keyword>